<feature type="domain" description="HTH luxR-type" evidence="3">
    <location>
        <begin position="903"/>
        <end position="968"/>
    </location>
</feature>
<keyword evidence="5" id="KW-1185">Reference proteome</keyword>
<gene>
    <name evidence="4" type="ORF">CLV43_102714</name>
</gene>
<dbReference type="EMBL" id="PVTF01000002">
    <property type="protein sequence ID" value="PRY45149.1"/>
    <property type="molecule type" value="Genomic_DNA"/>
</dbReference>
<dbReference type="OrthoDB" id="5378762at2"/>
<comment type="caution">
    <text evidence="4">The sequence shown here is derived from an EMBL/GenBank/DDBJ whole genome shotgun (WGS) entry which is preliminary data.</text>
</comment>
<dbReference type="PRINTS" id="PR00038">
    <property type="entry name" value="HTHLUXR"/>
</dbReference>
<proteinExistence type="predicted"/>
<dbReference type="Proteomes" id="UP000239494">
    <property type="component" value="Unassembled WGS sequence"/>
</dbReference>
<dbReference type="AlphaFoldDB" id="A0A2T0THR5"/>
<evidence type="ECO:0000256" key="2">
    <source>
        <dbReference type="ARBA" id="ARBA00022840"/>
    </source>
</evidence>
<organism evidence="4 5">
    <name type="scientific">Umezawaea tangerina</name>
    <dbReference type="NCBI Taxonomy" id="84725"/>
    <lineage>
        <taxon>Bacteria</taxon>
        <taxon>Bacillati</taxon>
        <taxon>Actinomycetota</taxon>
        <taxon>Actinomycetes</taxon>
        <taxon>Pseudonocardiales</taxon>
        <taxon>Pseudonocardiaceae</taxon>
        <taxon>Umezawaea</taxon>
    </lineage>
</organism>
<evidence type="ECO:0000313" key="4">
    <source>
        <dbReference type="EMBL" id="PRY45149.1"/>
    </source>
</evidence>
<dbReference type="GO" id="GO:0005737">
    <property type="term" value="C:cytoplasm"/>
    <property type="evidence" value="ECO:0007669"/>
    <property type="project" value="TreeGrafter"/>
</dbReference>
<dbReference type="Gene3D" id="1.10.10.10">
    <property type="entry name" value="Winged helix-like DNA-binding domain superfamily/Winged helix DNA-binding domain"/>
    <property type="match status" value="1"/>
</dbReference>
<dbReference type="PANTHER" id="PTHR16305">
    <property type="entry name" value="TESTICULAR SOLUBLE ADENYLYL CYCLASE"/>
    <property type="match status" value="1"/>
</dbReference>
<keyword evidence="1" id="KW-0547">Nucleotide-binding</keyword>
<dbReference type="CDD" id="cd06170">
    <property type="entry name" value="LuxR_C_like"/>
    <property type="match status" value="1"/>
</dbReference>
<dbReference type="InterPro" id="IPR036388">
    <property type="entry name" value="WH-like_DNA-bd_sf"/>
</dbReference>
<dbReference type="Pfam" id="PF00196">
    <property type="entry name" value="GerE"/>
    <property type="match status" value="1"/>
</dbReference>
<dbReference type="SMART" id="SM00421">
    <property type="entry name" value="HTH_LUXR"/>
    <property type="match status" value="1"/>
</dbReference>
<keyword evidence="2" id="KW-0067">ATP-binding</keyword>
<dbReference type="Pfam" id="PF13191">
    <property type="entry name" value="AAA_16"/>
    <property type="match status" value="1"/>
</dbReference>
<dbReference type="PANTHER" id="PTHR16305:SF28">
    <property type="entry name" value="GUANYLATE CYCLASE DOMAIN-CONTAINING PROTEIN"/>
    <property type="match status" value="1"/>
</dbReference>
<dbReference type="InterPro" id="IPR000792">
    <property type="entry name" value="Tscrpt_reg_LuxR_C"/>
</dbReference>
<name>A0A2T0THR5_9PSEU</name>
<protein>
    <submittedName>
        <fullName evidence="4">Regulatory LuxR family protein</fullName>
    </submittedName>
</protein>
<dbReference type="RefSeq" id="WP_106186682.1">
    <property type="nucleotide sequence ID" value="NZ_PVTF01000002.1"/>
</dbReference>
<accession>A0A2T0THR5</accession>
<dbReference type="PROSITE" id="PS50043">
    <property type="entry name" value="HTH_LUXR_2"/>
    <property type="match status" value="1"/>
</dbReference>
<evidence type="ECO:0000313" key="5">
    <source>
        <dbReference type="Proteomes" id="UP000239494"/>
    </source>
</evidence>
<dbReference type="InterPro" id="IPR016032">
    <property type="entry name" value="Sig_transdc_resp-reg_C-effctor"/>
</dbReference>
<dbReference type="GO" id="GO:0003677">
    <property type="term" value="F:DNA binding"/>
    <property type="evidence" value="ECO:0007669"/>
    <property type="project" value="InterPro"/>
</dbReference>
<dbReference type="InterPro" id="IPR027417">
    <property type="entry name" value="P-loop_NTPase"/>
</dbReference>
<dbReference type="InterPro" id="IPR041664">
    <property type="entry name" value="AAA_16"/>
</dbReference>
<reference evidence="4 5" key="1">
    <citation type="submission" date="2018-03" db="EMBL/GenBank/DDBJ databases">
        <title>Genomic Encyclopedia of Archaeal and Bacterial Type Strains, Phase II (KMG-II): from individual species to whole genera.</title>
        <authorList>
            <person name="Goeker M."/>
        </authorList>
    </citation>
    <scope>NUCLEOTIDE SEQUENCE [LARGE SCALE GENOMIC DNA]</scope>
    <source>
        <strain evidence="4 5">DSM 44720</strain>
    </source>
</reference>
<evidence type="ECO:0000259" key="3">
    <source>
        <dbReference type="PROSITE" id="PS50043"/>
    </source>
</evidence>
<dbReference type="GO" id="GO:0005524">
    <property type="term" value="F:ATP binding"/>
    <property type="evidence" value="ECO:0007669"/>
    <property type="project" value="UniProtKB-KW"/>
</dbReference>
<dbReference type="SUPFAM" id="SSF46894">
    <property type="entry name" value="C-terminal effector domain of the bipartite response regulators"/>
    <property type="match status" value="1"/>
</dbReference>
<dbReference type="SUPFAM" id="SSF52540">
    <property type="entry name" value="P-loop containing nucleoside triphosphate hydrolases"/>
    <property type="match status" value="1"/>
</dbReference>
<dbReference type="GO" id="GO:0004016">
    <property type="term" value="F:adenylate cyclase activity"/>
    <property type="evidence" value="ECO:0007669"/>
    <property type="project" value="TreeGrafter"/>
</dbReference>
<dbReference type="Gene3D" id="3.40.50.300">
    <property type="entry name" value="P-loop containing nucleotide triphosphate hydrolases"/>
    <property type="match status" value="1"/>
</dbReference>
<sequence>MTAVVVPSPRTVGRTAESRVLTTAVEDGSRQRGGTVFVLGEAGIGKSRLVTEAAEHALSRGMRVLRGRASASGAPAPFRPISEALFSLTRESGLPTDPELVPYRPSLARFLPEWRDATAFGDDESLLVVAEGLLRLLAVLGRDVGCLIVLEDLHDADAETLAIVDYLADNLVGQPVVLLTTARSQAGPAWELVRGGGRRSGVTVVEPGRLDPEGVRELVASCLGVPSDDVPGAAVDRLFRDSDGVPFVVEELLDSMVAVGGLVRDPDGWSVRGEGHTPVPVTVVLSVSHRVDRLAPEVAALLHVAAVLGRRFPLSVVRAVCGLEQADLLRHLRSAVEAQLVTPDRPAPEWYSFRHALTADALLARLGASERAELARRAADAVEVDHPGLPGEWCTSAAILRLESGDVATAAGLFAEAGRRMLADGAAATAVDLLRRAHDLLAHDDEERVAVLELLLNALAEAGQVEQALALAPDLDDPGLSVERQASLHTVLARVAVRAGLWAQGAEEIASTRALLGPDVAPRLTAEVDVIAATLTLETPGADRRTVAERLVRRALRDAEQADLPEVACEALELLGTLTRQQDLTESDGYFTRMAELAHRHRLRSVQLRALARSGVNENLRSGRAARLRRAHLQAFQVGAITEGYLLEVNLVMVAVLRGEFVRAAELADHCVPVVTRMRLRYSIRYVLMAKAAMFAHRGRRSGMTRALAEFDRWDGRDSHQMPLVHGLCEAFCALLEENRPQAVRALDDAIASEAENPTNYVLAGRYGLRVLLGVLGGEMGWREYEEAAAVPAGALAWNRQFLHLAKAVLLGRAGQSAAAAAAMVEHLQISEPFAMARHLGLRLAAEAAISDTWGSPANWLREAETYFHQDDVPAITSACRVLLRRAGVSATQHRNGTANLPAPIRSMGVTVREHEVLRLLAERLGNTEIGKRLFISPRTVEKHVASLLAKTSQPDRAALNRFAIDHVIGGMD</sequence>
<dbReference type="GO" id="GO:0006355">
    <property type="term" value="P:regulation of DNA-templated transcription"/>
    <property type="evidence" value="ECO:0007669"/>
    <property type="project" value="InterPro"/>
</dbReference>
<evidence type="ECO:0000256" key="1">
    <source>
        <dbReference type="ARBA" id="ARBA00022741"/>
    </source>
</evidence>